<dbReference type="EMBL" id="PJQY01002466">
    <property type="protein sequence ID" value="PQP93336.1"/>
    <property type="molecule type" value="Genomic_DNA"/>
</dbReference>
<evidence type="ECO:0000313" key="2">
    <source>
        <dbReference type="EMBL" id="PQP93336.1"/>
    </source>
</evidence>
<gene>
    <name evidence="2" type="ORF">Pyn_31327</name>
</gene>
<dbReference type="Proteomes" id="UP000250321">
    <property type="component" value="Unassembled WGS sequence"/>
</dbReference>
<keyword evidence="3" id="KW-1185">Reference proteome</keyword>
<feature type="domain" description="RNase H type-1" evidence="1">
    <location>
        <begin position="26"/>
        <end position="88"/>
    </location>
</feature>
<proteinExistence type="predicted"/>
<name>A0A314XM01_PRUYE</name>
<organism evidence="2 3">
    <name type="scientific">Prunus yedoensis var. nudiflora</name>
    <dbReference type="NCBI Taxonomy" id="2094558"/>
    <lineage>
        <taxon>Eukaryota</taxon>
        <taxon>Viridiplantae</taxon>
        <taxon>Streptophyta</taxon>
        <taxon>Embryophyta</taxon>
        <taxon>Tracheophyta</taxon>
        <taxon>Spermatophyta</taxon>
        <taxon>Magnoliopsida</taxon>
        <taxon>eudicotyledons</taxon>
        <taxon>Gunneridae</taxon>
        <taxon>Pentapetalae</taxon>
        <taxon>rosids</taxon>
        <taxon>fabids</taxon>
        <taxon>Rosales</taxon>
        <taxon>Rosaceae</taxon>
        <taxon>Amygdaloideae</taxon>
        <taxon>Amygdaleae</taxon>
        <taxon>Prunus</taxon>
    </lineage>
</organism>
<comment type="caution">
    <text evidence="2">The sequence shown here is derived from an EMBL/GenBank/DDBJ whole genome shotgun (WGS) entry which is preliminary data.</text>
</comment>
<dbReference type="GO" id="GO:0004523">
    <property type="term" value="F:RNA-DNA hybrid ribonuclease activity"/>
    <property type="evidence" value="ECO:0007669"/>
    <property type="project" value="InterPro"/>
</dbReference>
<dbReference type="Pfam" id="PF13456">
    <property type="entry name" value="RVT_3"/>
    <property type="match status" value="1"/>
</dbReference>
<accession>A0A314XM01</accession>
<evidence type="ECO:0000313" key="3">
    <source>
        <dbReference type="Proteomes" id="UP000250321"/>
    </source>
</evidence>
<dbReference type="InterPro" id="IPR002156">
    <property type="entry name" value="RNaseH_domain"/>
</dbReference>
<evidence type="ECO:0000259" key="1">
    <source>
        <dbReference type="Pfam" id="PF13456"/>
    </source>
</evidence>
<sequence length="113" mass="12843">MCPKKIKVHSISFDDNNMVDAAVLELHIASQMGHLYVILEMDTKEIIMNLQTYEQSWSVEGALLDEVRNLFNRFAHISCQFALRECNEDCSSIGRAPVSGLSSVVREWSFMDS</sequence>
<reference evidence="2 3" key="1">
    <citation type="submission" date="2018-02" db="EMBL/GenBank/DDBJ databases">
        <title>Draft genome of wild Prunus yedoensis var. nudiflora.</title>
        <authorList>
            <person name="Baek S."/>
            <person name="Kim J.-H."/>
            <person name="Choi K."/>
            <person name="Kim G.-B."/>
            <person name="Cho A."/>
            <person name="Jang H."/>
            <person name="Shin C.-H."/>
            <person name="Yu H.-J."/>
            <person name="Mun J.-H."/>
        </authorList>
    </citation>
    <scope>NUCLEOTIDE SEQUENCE [LARGE SCALE GENOMIC DNA]</scope>
    <source>
        <strain evidence="3">cv. Jeju island</strain>
        <tissue evidence="2">Leaf</tissue>
    </source>
</reference>
<dbReference type="OrthoDB" id="1166005at2759"/>
<protein>
    <recommendedName>
        <fullName evidence="1">RNase H type-1 domain-containing protein</fullName>
    </recommendedName>
</protein>
<dbReference type="GO" id="GO:0003676">
    <property type="term" value="F:nucleic acid binding"/>
    <property type="evidence" value="ECO:0007669"/>
    <property type="project" value="InterPro"/>
</dbReference>
<dbReference type="AlphaFoldDB" id="A0A314XM01"/>